<dbReference type="PANTHER" id="PTHR11655:SF16">
    <property type="entry name" value="60S RIBOSOMAL PROTEIN L9"/>
    <property type="match status" value="1"/>
</dbReference>
<dbReference type="FunFam" id="3.90.930.12:FF:000003">
    <property type="entry name" value="60S ribosomal protein L9"/>
    <property type="match status" value="1"/>
</dbReference>
<comment type="similarity">
    <text evidence="1">Belongs to the universal ribosomal protein uL6 family.</text>
</comment>
<dbReference type="OrthoDB" id="10252633at2759"/>
<accession>A0A5M3Z9C5</accession>
<feature type="region of interest" description="Disordered" evidence="5">
    <location>
        <begin position="244"/>
        <end position="295"/>
    </location>
</feature>
<dbReference type="PRINTS" id="PR00160">
    <property type="entry name" value="GLUTAREDOXIN"/>
</dbReference>
<dbReference type="GO" id="GO:0004362">
    <property type="term" value="F:glutathione-disulfide reductase (NADPH) activity"/>
    <property type="evidence" value="ECO:0007669"/>
    <property type="project" value="UniProtKB-ARBA"/>
</dbReference>
<keyword evidence="4" id="KW-0687">Ribonucleoprotein</keyword>
<dbReference type="Pfam" id="PF00462">
    <property type="entry name" value="Glutaredoxin"/>
    <property type="match status" value="1"/>
</dbReference>
<dbReference type="InterPro" id="IPR011899">
    <property type="entry name" value="Glutaredoxin_euk/vir"/>
</dbReference>
<dbReference type="InterPro" id="IPR036789">
    <property type="entry name" value="Ribosomal_uL6-like_a/b-dom_sf"/>
</dbReference>
<dbReference type="Proteomes" id="UP000452235">
    <property type="component" value="Unassembled WGS sequence"/>
</dbReference>
<sequence>MLSHRRLRLAAIAVVALIIMIFYYSGESNMIQNQRFYRSTVAAMEAHKEAKDSGSKAVPPPNTGANHAKPDAADDRMEPAIPKSNSNSGDNNDVEEIPIAGRTKMTVPKNRNDVDKDKDEPKEKPQSTEDHKEAKAELNSILKRAPIIIFSKSYCPFSKRAKAILLDQYSIVPAPYVVELDHHALGKQLQSLLGDNTGRRTVPNVLVNGRSIGGGDDVTALHEKGELASTLRSLGGKWLQEVRRKEADGAKPQRELSDAQPAQIRSTKESLRTASTNFDPFDDRPHDDIDNSPLGHSTAHAVKMRYIHSEERLPIPENVKVHIRSRVVTVEGPRGKLVKDLSHIAVTFGRPEKDVISIEMHHGVRKGIAALRTVRTIINNLIIGVTRGFKYKMRYVYAHFPINVNIEKNAETGQYEVEIRNFLGEKYVRRVTAQPGVEVITSPNVKDELQLSGNSLEGVSQSAADIQQICRVRNKDIRKFLDGLYVSERGNIVEE</sequence>
<dbReference type="VEuPathDB" id="FungiDB:ATEG_08535"/>
<dbReference type="FunFam" id="3.40.30.10:FF:000093">
    <property type="entry name" value="Glutaredoxin 2"/>
    <property type="match status" value="1"/>
</dbReference>
<dbReference type="PROSITE" id="PS51354">
    <property type="entry name" value="GLUTAREDOXIN_2"/>
    <property type="match status" value="1"/>
</dbReference>
<dbReference type="InterPro" id="IPR014025">
    <property type="entry name" value="Glutaredoxin_subgr"/>
</dbReference>
<evidence type="ECO:0000256" key="5">
    <source>
        <dbReference type="SAM" id="MobiDB-lite"/>
    </source>
</evidence>
<evidence type="ECO:0000256" key="6">
    <source>
        <dbReference type="SAM" id="Phobius"/>
    </source>
</evidence>
<dbReference type="PANTHER" id="PTHR11655">
    <property type="entry name" value="60S/50S RIBOSOMAL PROTEIN L6/L9"/>
    <property type="match status" value="1"/>
</dbReference>
<dbReference type="SUPFAM" id="SSF52833">
    <property type="entry name" value="Thioredoxin-like"/>
    <property type="match status" value="1"/>
</dbReference>
<dbReference type="Gene3D" id="3.40.30.10">
    <property type="entry name" value="Glutaredoxin"/>
    <property type="match status" value="1"/>
</dbReference>
<feature type="compositionally biased region" description="Basic and acidic residues" evidence="5">
    <location>
        <begin position="110"/>
        <end position="134"/>
    </location>
</feature>
<feature type="domain" description="Glutaredoxin" evidence="8">
    <location>
        <begin position="147"/>
        <end position="212"/>
    </location>
</feature>
<dbReference type="GO" id="GO:0003735">
    <property type="term" value="F:structural constituent of ribosome"/>
    <property type="evidence" value="ECO:0007669"/>
    <property type="project" value="InterPro"/>
</dbReference>
<keyword evidence="10" id="KW-1185">Reference proteome</keyword>
<dbReference type="EMBL" id="BLJY01000010">
    <property type="protein sequence ID" value="GFF19298.1"/>
    <property type="molecule type" value="Genomic_DNA"/>
</dbReference>
<dbReference type="GO" id="GO:0005796">
    <property type="term" value="C:Golgi lumen"/>
    <property type="evidence" value="ECO:0007669"/>
    <property type="project" value="UniProtKB-ARBA"/>
</dbReference>
<dbReference type="SUPFAM" id="SSF56053">
    <property type="entry name" value="Ribosomal protein L6"/>
    <property type="match status" value="2"/>
</dbReference>
<dbReference type="CDD" id="cd03419">
    <property type="entry name" value="GRX_GRXh_1_2_like"/>
    <property type="match status" value="1"/>
</dbReference>
<feature type="compositionally biased region" description="Basic and acidic residues" evidence="5">
    <location>
        <begin position="68"/>
        <end position="78"/>
    </location>
</feature>
<evidence type="ECO:0000256" key="3">
    <source>
        <dbReference type="ARBA" id="ARBA00022980"/>
    </source>
</evidence>
<comment type="similarity">
    <text evidence="2">Belongs to the glutaredoxin family. Monothiol subfamily.</text>
</comment>
<organism evidence="9 10">
    <name type="scientific">Aspergillus terreus</name>
    <dbReference type="NCBI Taxonomy" id="33178"/>
    <lineage>
        <taxon>Eukaryota</taxon>
        <taxon>Fungi</taxon>
        <taxon>Dikarya</taxon>
        <taxon>Ascomycota</taxon>
        <taxon>Pezizomycotina</taxon>
        <taxon>Eurotiomycetes</taxon>
        <taxon>Eurotiomycetidae</taxon>
        <taxon>Eurotiales</taxon>
        <taxon>Aspergillaceae</taxon>
        <taxon>Aspergillus</taxon>
        <taxon>Aspergillus subgen. Circumdati</taxon>
    </lineage>
</organism>
<keyword evidence="3 9" id="KW-0689">Ribosomal protein</keyword>
<dbReference type="PROSITE" id="PS00700">
    <property type="entry name" value="RIBOSOMAL_L6_2"/>
    <property type="match status" value="1"/>
</dbReference>
<keyword evidence="6" id="KW-0472">Membrane</keyword>
<dbReference type="FunFam" id="3.90.930.12:FF:000004">
    <property type="entry name" value="60S ribosomal protein L9"/>
    <property type="match status" value="1"/>
</dbReference>
<evidence type="ECO:0000259" key="7">
    <source>
        <dbReference type="Pfam" id="PF00347"/>
    </source>
</evidence>
<dbReference type="AlphaFoldDB" id="A0A5M3Z9C5"/>
<evidence type="ECO:0000256" key="2">
    <source>
        <dbReference type="ARBA" id="ARBA00009630"/>
    </source>
</evidence>
<feature type="region of interest" description="Disordered" evidence="5">
    <location>
        <begin position="48"/>
        <end position="134"/>
    </location>
</feature>
<dbReference type="Pfam" id="PF00347">
    <property type="entry name" value="Ribosomal_L6"/>
    <property type="match status" value="2"/>
</dbReference>
<comment type="caution">
    <text evidence="9">The sequence shown here is derived from an EMBL/GenBank/DDBJ whole genome shotgun (WGS) entry which is preliminary data.</text>
</comment>
<proteinExistence type="inferred from homology"/>
<dbReference type="InterPro" id="IPR020040">
    <property type="entry name" value="Ribosomal_uL6_a/b-dom"/>
</dbReference>
<dbReference type="GO" id="GO:0022625">
    <property type="term" value="C:cytosolic large ribosomal subunit"/>
    <property type="evidence" value="ECO:0007669"/>
    <property type="project" value="TreeGrafter"/>
</dbReference>
<dbReference type="VEuPathDB" id="FungiDB:ATEG_08534"/>
<evidence type="ECO:0000256" key="1">
    <source>
        <dbReference type="ARBA" id="ARBA00009356"/>
    </source>
</evidence>
<dbReference type="GO" id="GO:0005801">
    <property type="term" value="C:cis-Golgi network"/>
    <property type="evidence" value="ECO:0007669"/>
    <property type="project" value="UniProtKB-ARBA"/>
</dbReference>
<evidence type="ECO:0000259" key="8">
    <source>
        <dbReference type="Pfam" id="PF00462"/>
    </source>
</evidence>
<gene>
    <name evidence="9" type="ORF">ATEIFO6365_0010007100</name>
</gene>
<feature type="transmembrane region" description="Helical" evidence="6">
    <location>
        <begin position="7"/>
        <end position="26"/>
    </location>
</feature>
<dbReference type="InterPro" id="IPR000702">
    <property type="entry name" value="Ribosomal_uL6-like"/>
</dbReference>
<protein>
    <submittedName>
        <fullName evidence="9">60S ribosomal protein L9-B</fullName>
    </submittedName>
</protein>
<dbReference type="InterPro" id="IPR002359">
    <property type="entry name" value="Ribosomal_uL6_CS2"/>
</dbReference>
<evidence type="ECO:0000256" key="4">
    <source>
        <dbReference type="ARBA" id="ARBA00023274"/>
    </source>
</evidence>
<dbReference type="NCBIfam" id="TIGR02180">
    <property type="entry name" value="GRX_euk"/>
    <property type="match status" value="1"/>
</dbReference>
<reference evidence="9 10" key="1">
    <citation type="submission" date="2020-01" db="EMBL/GenBank/DDBJ databases">
        <title>Aspergillus terreus IFO 6365 whole genome shotgun sequence.</title>
        <authorList>
            <person name="Kanamasa S."/>
            <person name="Takahashi H."/>
        </authorList>
    </citation>
    <scope>NUCLEOTIDE SEQUENCE [LARGE SCALE GENOMIC DNA]</scope>
    <source>
        <strain evidence="9 10">IFO 6365</strain>
    </source>
</reference>
<dbReference type="Gene3D" id="3.90.930.12">
    <property type="entry name" value="Ribosomal protein L6, alpha-beta domain"/>
    <property type="match status" value="2"/>
</dbReference>
<dbReference type="InterPro" id="IPR036249">
    <property type="entry name" value="Thioredoxin-like_sf"/>
</dbReference>
<evidence type="ECO:0000313" key="10">
    <source>
        <dbReference type="Proteomes" id="UP000452235"/>
    </source>
</evidence>
<feature type="compositionally biased region" description="Basic and acidic residues" evidence="5">
    <location>
        <begin position="244"/>
        <end position="257"/>
    </location>
</feature>
<dbReference type="GO" id="GO:0002181">
    <property type="term" value="P:cytoplasmic translation"/>
    <property type="evidence" value="ECO:0007669"/>
    <property type="project" value="TreeGrafter"/>
</dbReference>
<feature type="domain" description="Large ribosomal subunit protein uL6 alpha-beta" evidence="7">
    <location>
        <begin position="315"/>
        <end position="388"/>
    </location>
</feature>
<feature type="domain" description="Large ribosomal subunit protein uL6 alpha-beta" evidence="7">
    <location>
        <begin position="400"/>
        <end position="483"/>
    </location>
</feature>
<name>A0A5M3Z9C5_ASPTE</name>
<dbReference type="InterPro" id="IPR002109">
    <property type="entry name" value="Glutaredoxin"/>
</dbReference>
<keyword evidence="6" id="KW-0812">Transmembrane</keyword>
<keyword evidence="6" id="KW-1133">Transmembrane helix</keyword>
<evidence type="ECO:0000313" key="9">
    <source>
        <dbReference type="EMBL" id="GFF19298.1"/>
    </source>
</evidence>
<dbReference type="GO" id="GO:0019843">
    <property type="term" value="F:rRNA binding"/>
    <property type="evidence" value="ECO:0007669"/>
    <property type="project" value="InterPro"/>
</dbReference>